<dbReference type="EMBL" id="JAIVGD010000018">
    <property type="protein sequence ID" value="KAH0754183.1"/>
    <property type="molecule type" value="Genomic_DNA"/>
</dbReference>
<evidence type="ECO:0008006" key="3">
    <source>
        <dbReference type="Google" id="ProtNLM"/>
    </source>
</evidence>
<comment type="caution">
    <text evidence="1">The sequence shown here is derived from an EMBL/GenBank/DDBJ whole genome shotgun (WGS) entry which is preliminary data.</text>
</comment>
<gene>
    <name evidence="1" type="ORF">KY290_024453</name>
</gene>
<proteinExistence type="predicted"/>
<evidence type="ECO:0000313" key="1">
    <source>
        <dbReference type="EMBL" id="KAH0754183.1"/>
    </source>
</evidence>
<accession>A0ABQ7URY9</accession>
<keyword evidence="2" id="KW-1185">Reference proteome</keyword>
<name>A0ABQ7URY9_SOLTU</name>
<evidence type="ECO:0000313" key="2">
    <source>
        <dbReference type="Proteomes" id="UP000826656"/>
    </source>
</evidence>
<dbReference type="Proteomes" id="UP000826656">
    <property type="component" value="Unassembled WGS sequence"/>
</dbReference>
<reference evidence="1 2" key="1">
    <citation type="journal article" date="2021" name="bioRxiv">
        <title>Chromosome-scale and haplotype-resolved genome assembly of a tetraploid potato cultivar.</title>
        <authorList>
            <person name="Sun H."/>
            <person name="Jiao W.-B."/>
            <person name="Krause K."/>
            <person name="Campoy J.A."/>
            <person name="Goel M."/>
            <person name="Folz-Donahue K."/>
            <person name="Kukat C."/>
            <person name="Huettel B."/>
            <person name="Schneeberger K."/>
        </authorList>
    </citation>
    <scope>NUCLEOTIDE SEQUENCE [LARGE SCALE GENOMIC DNA]</scope>
    <source>
        <strain evidence="1">SolTubOtavaFocal</strain>
        <tissue evidence="1">Leaves</tissue>
    </source>
</reference>
<protein>
    <recommendedName>
        <fullName evidence="3">Non-LTR retroelement reverse transcriptase</fullName>
    </recommendedName>
</protein>
<sequence length="114" mass="13181">MRIIQNGPCLTVDHQMELLRLFSEKEVKEAMFKINSNKSPGSDGFGSGFYKAAWLIIGDDITRVIMDFFQNGRHYNRKSTSPRCLMKIDLKKAYDMDKEVDGKVTLLHHFCSYL</sequence>
<organism evidence="1 2">
    <name type="scientific">Solanum tuberosum</name>
    <name type="common">Potato</name>
    <dbReference type="NCBI Taxonomy" id="4113"/>
    <lineage>
        <taxon>Eukaryota</taxon>
        <taxon>Viridiplantae</taxon>
        <taxon>Streptophyta</taxon>
        <taxon>Embryophyta</taxon>
        <taxon>Tracheophyta</taxon>
        <taxon>Spermatophyta</taxon>
        <taxon>Magnoliopsida</taxon>
        <taxon>eudicotyledons</taxon>
        <taxon>Gunneridae</taxon>
        <taxon>Pentapetalae</taxon>
        <taxon>asterids</taxon>
        <taxon>lamiids</taxon>
        <taxon>Solanales</taxon>
        <taxon>Solanaceae</taxon>
        <taxon>Solanoideae</taxon>
        <taxon>Solaneae</taxon>
        <taxon>Solanum</taxon>
    </lineage>
</organism>